<evidence type="ECO:0000256" key="1">
    <source>
        <dbReference type="ARBA" id="ARBA00022679"/>
    </source>
</evidence>
<keyword evidence="4 5" id="KW-0418">Kinase</keyword>
<name>A0A1G2LQD2_9BACT</name>
<dbReference type="Proteomes" id="UP000178302">
    <property type="component" value="Unassembled WGS sequence"/>
</dbReference>
<gene>
    <name evidence="7" type="ORF">A2909_01350</name>
</gene>
<dbReference type="SUPFAM" id="SSF52540">
    <property type="entry name" value="P-loop containing nucleoside triphosphate hydrolases"/>
    <property type="match status" value="1"/>
</dbReference>
<keyword evidence="2" id="KW-0545">Nucleotide biosynthesis</keyword>
<keyword evidence="1 5" id="KW-0808">Transferase</keyword>
<keyword evidence="6" id="KW-0067">ATP-binding</keyword>
<keyword evidence="3 6" id="KW-0547">Nucleotide-binding</keyword>
<dbReference type="GO" id="GO:0005737">
    <property type="term" value="C:cytoplasm"/>
    <property type="evidence" value="ECO:0007669"/>
    <property type="project" value="UniProtKB-SubCell"/>
</dbReference>
<comment type="catalytic activity">
    <reaction evidence="6">
        <text>AMP + ATP = 2 ADP</text>
        <dbReference type="Rhea" id="RHEA:12973"/>
        <dbReference type="ChEBI" id="CHEBI:30616"/>
        <dbReference type="ChEBI" id="CHEBI:456215"/>
        <dbReference type="ChEBI" id="CHEBI:456216"/>
        <dbReference type="EC" id="2.7.4.3"/>
    </reaction>
</comment>
<dbReference type="EC" id="2.7.4.3" evidence="6"/>
<comment type="similarity">
    <text evidence="5">Belongs to the adenylate kinase family.</text>
</comment>
<comment type="subcellular location">
    <subcellularLocation>
        <location evidence="6">Cytoplasm</location>
    </subcellularLocation>
</comment>
<dbReference type="InterPro" id="IPR000850">
    <property type="entry name" value="Adenylat/UMP-CMP_kin"/>
</dbReference>
<protein>
    <recommendedName>
        <fullName evidence="6">Adenylate kinase</fullName>
        <ecNumber evidence="6">2.7.4.3</ecNumber>
    </recommendedName>
</protein>
<accession>A0A1G2LQD2</accession>
<dbReference type="AlphaFoldDB" id="A0A1G2LQD2"/>
<reference evidence="7 8" key="1">
    <citation type="journal article" date="2016" name="Nat. Commun.">
        <title>Thousands of microbial genomes shed light on interconnected biogeochemical processes in an aquifer system.</title>
        <authorList>
            <person name="Anantharaman K."/>
            <person name="Brown C.T."/>
            <person name="Hug L.A."/>
            <person name="Sharon I."/>
            <person name="Castelle C.J."/>
            <person name="Probst A.J."/>
            <person name="Thomas B.C."/>
            <person name="Singh A."/>
            <person name="Wilkins M.J."/>
            <person name="Karaoz U."/>
            <person name="Brodie E.L."/>
            <person name="Williams K.H."/>
            <person name="Hubbard S.S."/>
            <person name="Banfield J.F."/>
        </authorList>
    </citation>
    <scope>NUCLEOTIDE SEQUENCE [LARGE SCALE GENOMIC DNA]</scope>
</reference>
<dbReference type="GO" id="GO:0004017">
    <property type="term" value="F:AMP kinase activity"/>
    <property type="evidence" value="ECO:0007669"/>
    <property type="project" value="UniProtKB-EC"/>
</dbReference>
<dbReference type="EMBL" id="MHQZ01000042">
    <property type="protein sequence ID" value="OHA13099.1"/>
    <property type="molecule type" value="Genomic_DNA"/>
</dbReference>
<dbReference type="PRINTS" id="PR00094">
    <property type="entry name" value="ADENYLTKNASE"/>
</dbReference>
<sequence>MEERVMERKMAIMFLGPPGSGKGTQAKMLADKFGFFHFITSQVGKDYINTHNDPETKMQMEIYKKGILFEPSWTLKVVKEKTQEIFNQGKGIVYDGSPRTLYEAERLYFFLAKLFGKENIRILEIAADGKELKKRLEKRLICSEESSHVFIRSGELYPGVSCPKDGGGILQERDLDKKELFETRMDEYKNRTVPGLEFLRNHHGVITINGEQSIENVHKEILSKLI</sequence>
<dbReference type="InterPro" id="IPR027417">
    <property type="entry name" value="P-loop_NTPase"/>
</dbReference>
<evidence type="ECO:0000256" key="2">
    <source>
        <dbReference type="ARBA" id="ARBA00022727"/>
    </source>
</evidence>
<evidence type="ECO:0000256" key="3">
    <source>
        <dbReference type="ARBA" id="ARBA00022741"/>
    </source>
</evidence>
<dbReference type="Pfam" id="PF00406">
    <property type="entry name" value="ADK"/>
    <property type="match status" value="1"/>
</dbReference>
<evidence type="ECO:0000256" key="4">
    <source>
        <dbReference type="ARBA" id="ARBA00022777"/>
    </source>
</evidence>
<dbReference type="CDD" id="cd01428">
    <property type="entry name" value="ADK"/>
    <property type="match status" value="1"/>
</dbReference>
<comment type="caution">
    <text evidence="7">The sequence shown here is derived from an EMBL/GenBank/DDBJ whole genome shotgun (WGS) entry which is preliminary data.</text>
</comment>
<evidence type="ECO:0000313" key="8">
    <source>
        <dbReference type="Proteomes" id="UP000178302"/>
    </source>
</evidence>
<evidence type="ECO:0000256" key="5">
    <source>
        <dbReference type="RuleBase" id="RU003330"/>
    </source>
</evidence>
<comment type="subunit">
    <text evidence="6">Monomer.</text>
</comment>
<proteinExistence type="inferred from homology"/>
<evidence type="ECO:0000256" key="6">
    <source>
        <dbReference type="RuleBase" id="RU003331"/>
    </source>
</evidence>
<evidence type="ECO:0000313" key="7">
    <source>
        <dbReference type="EMBL" id="OHA13099.1"/>
    </source>
</evidence>
<dbReference type="Gene3D" id="3.40.50.300">
    <property type="entry name" value="P-loop containing nucleotide triphosphate hydrolases"/>
    <property type="match status" value="1"/>
</dbReference>
<organism evidence="7 8">
    <name type="scientific">Candidatus Tagabacteria bacterium RIFCSPLOWO2_01_FULL_39_11</name>
    <dbReference type="NCBI Taxonomy" id="1802295"/>
    <lineage>
        <taxon>Bacteria</taxon>
        <taxon>Candidatus Tagaibacteriota</taxon>
    </lineage>
</organism>
<dbReference type="GO" id="GO:0005524">
    <property type="term" value="F:ATP binding"/>
    <property type="evidence" value="ECO:0007669"/>
    <property type="project" value="UniProtKB-KW"/>
</dbReference>
<dbReference type="PANTHER" id="PTHR23359">
    <property type="entry name" value="NUCLEOTIDE KINASE"/>
    <property type="match status" value="1"/>
</dbReference>